<dbReference type="EMBL" id="CP029194">
    <property type="protein sequence ID" value="QES19891.1"/>
    <property type="molecule type" value="Genomic_DNA"/>
</dbReference>
<evidence type="ECO:0000256" key="5">
    <source>
        <dbReference type="SAM" id="MobiDB-lite"/>
    </source>
</evidence>
<sequence length="231" mass="24809">MVTRQRGRPRSFDRLTALEQATMAFWEHGYETTSVADLTRVMGISAPSLYSAFGDKRTLFEEVVETYAGSYGSYGGRAFTEEPTARAAIGRILRESAELYTEPGHPRGCLMISAAVNCSTPEVEEALRARREANLTSFEARIRQGVESGELAPGTDARALARFSGAVLQGMSQQARDGATREDLAAVAEWAMRSWPAAAPGDTREDAPGNAGEHAPEAPEKAPETPAGRGA</sequence>
<feature type="domain" description="HTH tetR-type" evidence="6">
    <location>
        <begin position="11"/>
        <end position="71"/>
    </location>
</feature>
<evidence type="ECO:0000259" key="6">
    <source>
        <dbReference type="PROSITE" id="PS50977"/>
    </source>
</evidence>
<proteinExistence type="predicted"/>
<dbReference type="PROSITE" id="PS01081">
    <property type="entry name" value="HTH_TETR_1"/>
    <property type="match status" value="1"/>
</dbReference>
<evidence type="ECO:0000256" key="3">
    <source>
        <dbReference type="ARBA" id="ARBA00023163"/>
    </source>
</evidence>
<dbReference type="Gene3D" id="1.10.10.60">
    <property type="entry name" value="Homeodomain-like"/>
    <property type="match status" value="1"/>
</dbReference>
<dbReference type="SUPFAM" id="SSF48498">
    <property type="entry name" value="Tetracyclin repressor-like, C-terminal domain"/>
    <property type="match status" value="1"/>
</dbReference>
<dbReference type="OrthoDB" id="9805134at2"/>
<dbReference type="SUPFAM" id="SSF46689">
    <property type="entry name" value="Homeodomain-like"/>
    <property type="match status" value="1"/>
</dbReference>
<dbReference type="Pfam" id="PF16925">
    <property type="entry name" value="TetR_C_13"/>
    <property type="match status" value="1"/>
</dbReference>
<dbReference type="RefSeq" id="WP_150266211.1">
    <property type="nucleotide sequence ID" value="NZ_CP029194.1"/>
</dbReference>
<protein>
    <submittedName>
        <fullName evidence="7">TetR family transcriptional regulator</fullName>
    </submittedName>
</protein>
<gene>
    <name evidence="7" type="ORF">DEJ46_12890</name>
</gene>
<evidence type="ECO:0000256" key="4">
    <source>
        <dbReference type="PROSITE-ProRule" id="PRU00335"/>
    </source>
</evidence>
<dbReference type="GO" id="GO:0003677">
    <property type="term" value="F:DNA binding"/>
    <property type="evidence" value="ECO:0007669"/>
    <property type="project" value="UniProtKB-UniRule"/>
</dbReference>
<dbReference type="InterPro" id="IPR011075">
    <property type="entry name" value="TetR_C"/>
</dbReference>
<dbReference type="PANTHER" id="PTHR47506:SF1">
    <property type="entry name" value="HTH-TYPE TRANSCRIPTIONAL REGULATOR YJDC"/>
    <property type="match status" value="1"/>
</dbReference>
<evidence type="ECO:0000313" key="7">
    <source>
        <dbReference type="EMBL" id="QES19891.1"/>
    </source>
</evidence>
<evidence type="ECO:0000313" key="8">
    <source>
        <dbReference type="Proteomes" id="UP000324106"/>
    </source>
</evidence>
<reference evidence="7 8" key="1">
    <citation type="submission" date="2018-05" db="EMBL/GenBank/DDBJ databases">
        <title>Streptomyces venezuelae.</title>
        <authorList>
            <person name="Kim W."/>
            <person name="Lee N."/>
            <person name="Cho B.-K."/>
        </authorList>
    </citation>
    <scope>NUCLEOTIDE SEQUENCE [LARGE SCALE GENOMIC DNA]</scope>
    <source>
        <strain evidence="7 8">ATCC 15068</strain>
    </source>
</reference>
<keyword evidence="2 4" id="KW-0238">DNA-binding</keyword>
<dbReference type="InterPro" id="IPR009057">
    <property type="entry name" value="Homeodomain-like_sf"/>
</dbReference>
<organism evidence="7 8">
    <name type="scientific">Streptomyces venezuelae</name>
    <dbReference type="NCBI Taxonomy" id="54571"/>
    <lineage>
        <taxon>Bacteria</taxon>
        <taxon>Bacillati</taxon>
        <taxon>Actinomycetota</taxon>
        <taxon>Actinomycetes</taxon>
        <taxon>Kitasatosporales</taxon>
        <taxon>Streptomycetaceae</taxon>
        <taxon>Streptomyces</taxon>
    </lineage>
</organism>
<feature type="region of interest" description="Disordered" evidence="5">
    <location>
        <begin position="195"/>
        <end position="231"/>
    </location>
</feature>
<feature type="DNA-binding region" description="H-T-H motif" evidence="4">
    <location>
        <begin position="34"/>
        <end position="53"/>
    </location>
</feature>
<accession>A0A5P2ASR0</accession>
<dbReference type="Gene3D" id="1.10.357.10">
    <property type="entry name" value="Tetracycline Repressor, domain 2"/>
    <property type="match status" value="1"/>
</dbReference>
<dbReference type="InterPro" id="IPR036271">
    <property type="entry name" value="Tet_transcr_reg_TetR-rel_C_sf"/>
</dbReference>
<dbReference type="InterPro" id="IPR001647">
    <property type="entry name" value="HTH_TetR"/>
</dbReference>
<evidence type="ECO:0000256" key="1">
    <source>
        <dbReference type="ARBA" id="ARBA00023015"/>
    </source>
</evidence>
<dbReference type="PANTHER" id="PTHR47506">
    <property type="entry name" value="TRANSCRIPTIONAL REGULATORY PROTEIN"/>
    <property type="match status" value="1"/>
</dbReference>
<dbReference type="InterPro" id="IPR023772">
    <property type="entry name" value="DNA-bd_HTH_TetR-type_CS"/>
</dbReference>
<keyword evidence="1" id="KW-0805">Transcription regulation</keyword>
<keyword evidence="3" id="KW-0804">Transcription</keyword>
<dbReference type="AlphaFoldDB" id="A0A5P2ASR0"/>
<feature type="compositionally biased region" description="Basic and acidic residues" evidence="5">
    <location>
        <begin position="214"/>
        <end position="223"/>
    </location>
</feature>
<dbReference type="Pfam" id="PF00440">
    <property type="entry name" value="TetR_N"/>
    <property type="match status" value="1"/>
</dbReference>
<evidence type="ECO:0000256" key="2">
    <source>
        <dbReference type="ARBA" id="ARBA00023125"/>
    </source>
</evidence>
<name>A0A5P2ASR0_STRVZ</name>
<dbReference type="PROSITE" id="PS50977">
    <property type="entry name" value="HTH_TETR_2"/>
    <property type="match status" value="1"/>
</dbReference>
<dbReference type="Proteomes" id="UP000324106">
    <property type="component" value="Chromosome"/>
</dbReference>